<proteinExistence type="predicted"/>
<feature type="region of interest" description="Disordered" evidence="1">
    <location>
        <begin position="50"/>
        <end position="97"/>
    </location>
</feature>
<feature type="compositionally biased region" description="Basic and acidic residues" evidence="1">
    <location>
        <begin position="52"/>
        <end position="67"/>
    </location>
</feature>
<evidence type="ECO:0000313" key="2">
    <source>
        <dbReference type="EMBL" id="MCV7420911.1"/>
    </source>
</evidence>
<feature type="compositionally biased region" description="Acidic residues" evidence="1">
    <location>
        <begin position="68"/>
        <end position="81"/>
    </location>
</feature>
<sequence>MAFTLTYSDGQETDYDDDTAWEVDDGVLKMGRRDGEWSVYVSPSHWAVLEVGGRRSDDEKESKGKSDDSDEDSDDSDESDDTDVKAEKPDQKADDED</sequence>
<dbReference type="AlphaFoldDB" id="A0A9X2Z104"/>
<feature type="compositionally biased region" description="Basic and acidic residues" evidence="1">
    <location>
        <begin position="82"/>
        <end position="97"/>
    </location>
</feature>
<accession>A0A9X2Z104</accession>
<organism evidence="2 3">
    <name type="scientific">Mycobacterium yunnanensis</name>
    <dbReference type="NCBI Taxonomy" id="368477"/>
    <lineage>
        <taxon>Bacteria</taxon>
        <taxon>Bacillati</taxon>
        <taxon>Actinomycetota</taxon>
        <taxon>Actinomycetes</taxon>
        <taxon>Mycobacteriales</taxon>
        <taxon>Mycobacteriaceae</taxon>
        <taxon>Mycobacterium</taxon>
    </lineage>
</organism>
<comment type="caution">
    <text evidence="2">The sequence shown here is derived from an EMBL/GenBank/DDBJ whole genome shotgun (WGS) entry which is preliminary data.</text>
</comment>
<keyword evidence="3" id="KW-1185">Reference proteome</keyword>
<reference evidence="2" key="2">
    <citation type="journal article" date="2022" name="BMC Genomics">
        <title>Comparative genome analysis of mycobacteria focusing on tRNA and non-coding RNA.</title>
        <authorList>
            <person name="Behra P.R.K."/>
            <person name="Pettersson B.M.F."/>
            <person name="Ramesh M."/>
            <person name="Das S."/>
            <person name="Dasgupta S."/>
            <person name="Kirsebom L.A."/>
        </authorList>
    </citation>
    <scope>NUCLEOTIDE SEQUENCE</scope>
    <source>
        <strain evidence="2">DSM 44838</strain>
    </source>
</reference>
<protein>
    <submittedName>
        <fullName evidence="2">Uncharacterized protein</fullName>
    </submittedName>
</protein>
<evidence type="ECO:0000256" key="1">
    <source>
        <dbReference type="SAM" id="MobiDB-lite"/>
    </source>
</evidence>
<reference evidence="2" key="1">
    <citation type="submission" date="2020-07" db="EMBL/GenBank/DDBJ databases">
        <authorList>
            <person name="Pettersson B.M.F."/>
            <person name="Behra P.R.K."/>
            <person name="Ramesh M."/>
            <person name="Das S."/>
            <person name="Dasgupta S."/>
            <person name="Kirsebom L.A."/>
        </authorList>
    </citation>
    <scope>NUCLEOTIDE SEQUENCE</scope>
    <source>
        <strain evidence="2">DSM 44838</strain>
    </source>
</reference>
<dbReference type="EMBL" id="JACKVK010000008">
    <property type="protein sequence ID" value="MCV7420911.1"/>
    <property type="molecule type" value="Genomic_DNA"/>
</dbReference>
<gene>
    <name evidence="2" type="ORF">H7K45_10210</name>
</gene>
<evidence type="ECO:0000313" key="3">
    <source>
        <dbReference type="Proteomes" id="UP001141629"/>
    </source>
</evidence>
<dbReference type="Proteomes" id="UP001141629">
    <property type="component" value="Unassembled WGS sequence"/>
</dbReference>
<dbReference type="RefSeq" id="WP_263995700.1">
    <property type="nucleotide sequence ID" value="NZ_JACKVK010000008.1"/>
</dbReference>
<name>A0A9X2Z104_9MYCO</name>